<dbReference type="Pfam" id="PF13677">
    <property type="entry name" value="MotB_plug"/>
    <property type="match status" value="1"/>
</dbReference>
<feature type="compositionally biased region" description="Basic residues" evidence="8">
    <location>
        <begin position="1"/>
        <end position="11"/>
    </location>
</feature>
<comment type="similarity">
    <text evidence="2">Belongs to the MotB family.</text>
</comment>
<evidence type="ECO:0000256" key="9">
    <source>
        <dbReference type="SAM" id="Phobius"/>
    </source>
</evidence>
<feature type="compositionally biased region" description="Basic and acidic residues" evidence="8">
    <location>
        <begin position="12"/>
        <end position="22"/>
    </location>
</feature>
<sequence>MARNDRRHLVIRRSDDSETQDRHGGAWKIAYADFMTAMMSFFLVMWLLNATTDEQRRGIAQFFNPMADKDTRVQPTDSMLDVPPSPLTTGRSVRRVKDGKTSAAPNPAASNQGGPADDISHSAGTLLTARPASIVPIGGPDSGSAQRPGNVGADDAAAEQAGIARMVSGLDQAIRNDGELRGAASNLSVQIGRDDVRIELRDASDTPMFDSGAPAPNRLGTRMLAEIAKWLAPMPERISIIGYTDAAAYRVGGAWRMSNWTLSALRADHAREILVRAGYPDGKILDVSGAADRNPAVPSDPSAAGNRRVVIVMHRRYVSPAGIEGASGAAHMNENGDD</sequence>
<comment type="subcellular location">
    <subcellularLocation>
        <location evidence="1">Cell membrane</location>
        <topology evidence="1">Single-pass membrane protein</topology>
    </subcellularLocation>
</comment>
<dbReference type="Gene3D" id="3.30.1330.60">
    <property type="entry name" value="OmpA-like domain"/>
    <property type="match status" value="1"/>
</dbReference>
<evidence type="ECO:0000256" key="3">
    <source>
        <dbReference type="ARBA" id="ARBA00022475"/>
    </source>
</evidence>
<evidence type="ECO:0000256" key="8">
    <source>
        <dbReference type="SAM" id="MobiDB-lite"/>
    </source>
</evidence>
<dbReference type="InterPro" id="IPR025713">
    <property type="entry name" value="MotB-like_N_dom"/>
</dbReference>
<feature type="transmembrane region" description="Helical" evidence="9">
    <location>
        <begin position="29"/>
        <end position="48"/>
    </location>
</feature>
<protein>
    <submittedName>
        <fullName evidence="11">OmpA family protein</fullName>
    </submittedName>
</protein>
<dbReference type="Pfam" id="PF00691">
    <property type="entry name" value="OmpA"/>
    <property type="match status" value="1"/>
</dbReference>
<dbReference type="PANTHER" id="PTHR30329">
    <property type="entry name" value="STATOR ELEMENT OF FLAGELLAR MOTOR COMPLEX"/>
    <property type="match status" value="1"/>
</dbReference>
<dbReference type="InterPro" id="IPR050330">
    <property type="entry name" value="Bact_OuterMem_StrucFunc"/>
</dbReference>
<accession>A0A7Y7M5V4</accession>
<keyword evidence="3" id="KW-1003">Cell membrane</keyword>
<evidence type="ECO:0000256" key="2">
    <source>
        <dbReference type="ARBA" id="ARBA00008914"/>
    </source>
</evidence>
<evidence type="ECO:0000256" key="7">
    <source>
        <dbReference type="PROSITE-ProRule" id="PRU00473"/>
    </source>
</evidence>
<proteinExistence type="inferred from homology"/>
<evidence type="ECO:0000256" key="5">
    <source>
        <dbReference type="ARBA" id="ARBA00022989"/>
    </source>
</evidence>
<comment type="caution">
    <text evidence="11">The sequence shown here is derived from an EMBL/GenBank/DDBJ whole genome shotgun (WGS) entry which is preliminary data.</text>
</comment>
<dbReference type="CDD" id="cd07185">
    <property type="entry name" value="OmpA_C-like"/>
    <property type="match status" value="1"/>
</dbReference>
<evidence type="ECO:0000256" key="1">
    <source>
        <dbReference type="ARBA" id="ARBA00004162"/>
    </source>
</evidence>
<keyword evidence="4 9" id="KW-0812">Transmembrane</keyword>
<dbReference type="RefSeq" id="WP_176638674.1">
    <property type="nucleotide sequence ID" value="NZ_JABXXP010000007.1"/>
</dbReference>
<dbReference type="PANTHER" id="PTHR30329:SF21">
    <property type="entry name" value="LIPOPROTEIN YIAD-RELATED"/>
    <property type="match status" value="1"/>
</dbReference>
<dbReference type="EMBL" id="JABXXP010000007">
    <property type="protein sequence ID" value="NVN09878.1"/>
    <property type="molecule type" value="Genomic_DNA"/>
</dbReference>
<evidence type="ECO:0000256" key="6">
    <source>
        <dbReference type="ARBA" id="ARBA00023136"/>
    </source>
</evidence>
<dbReference type="InterPro" id="IPR006665">
    <property type="entry name" value="OmpA-like"/>
</dbReference>
<evidence type="ECO:0000313" key="11">
    <source>
        <dbReference type="EMBL" id="NVN09878.1"/>
    </source>
</evidence>
<evidence type="ECO:0000256" key="4">
    <source>
        <dbReference type="ARBA" id="ARBA00022692"/>
    </source>
</evidence>
<dbReference type="AlphaFoldDB" id="A0A7Y7M5V4"/>
<evidence type="ECO:0000259" key="10">
    <source>
        <dbReference type="PROSITE" id="PS51123"/>
    </source>
</evidence>
<dbReference type="PROSITE" id="PS51123">
    <property type="entry name" value="OMPA_2"/>
    <property type="match status" value="1"/>
</dbReference>
<name>A0A7Y7M5V4_9PROT</name>
<feature type="domain" description="OmpA-like" evidence="10">
    <location>
        <begin position="196"/>
        <end position="317"/>
    </location>
</feature>
<feature type="region of interest" description="Disordered" evidence="8">
    <location>
        <begin position="1"/>
        <end position="22"/>
    </location>
</feature>
<keyword evidence="6 7" id="KW-0472">Membrane</keyword>
<feature type="region of interest" description="Disordered" evidence="8">
    <location>
        <begin position="70"/>
        <end position="122"/>
    </location>
</feature>
<dbReference type="Proteomes" id="UP000534870">
    <property type="component" value="Unassembled WGS sequence"/>
</dbReference>
<reference evidence="11 12" key="1">
    <citation type="submission" date="2020-06" db="EMBL/GenBank/DDBJ databases">
        <title>Description of novel acetic acid bacteria.</title>
        <authorList>
            <person name="Sombolestani A."/>
        </authorList>
    </citation>
    <scope>NUCLEOTIDE SEQUENCE [LARGE SCALE GENOMIC DNA]</scope>
    <source>
        <strain evidence="11 12">LMG 31431</strain>
    </source>
</reference>
<organism evidence="11 12">
    <name type="scientific">Nguyenibacter vanlangensis</name>
    <dbReference type="NCBI Taxonomy" id="1216886"/>
    <lineage>
        <taxon>Bacteria</taxon>
        <taxon>Pseudomonadati</taxon>
        <taxon>Pseudomonadota</taxon>
        <taxon>Alphaproteobacteria</taxon>
        <taxon>Acetobacterales</taxon>
        <taxon>Acetobacteraceae</taxon>
        <taxon>Nguyenibacter</taxon>
    </lineage>
</organism>
<gene>
    <name evidence="11" type="ORF">HUK84_01725</name>
</gene>
<dbReference type="InterPro" id="IPR036737">
    <property type="entry name" value="OmpA-like_sf"/>
</dbReference>
<keyword evidence="5 9" id="KW-1133">Transmembrane helix</keyword>
<dbReference type="GO" id="GO:0005886">
    <property type="term" value="C:plasma membrane"/>
    <property type="evidence" value="ECO:0007669"/>
    <property type="project" value="UniProtKB-SubCell"/>
</dbReference>
<evidence type="ECO:0000313" key="12">
    <source>
        <dbReference type="Proteomes" id="UP000534870"/>
    </source>
</evidence>
<dbReference type="SUPFAM" id="SSF103088">
    <property type="entry name" value="OmpA-like"/>
    <property type="match status" value="1"/>
</dbReference>